<evidence type="ECO:0000256" key="1">
    <source>
        <dbReference type="SAM" id="MobiDB-lite"/>
    </source>
</evidence>
<protein>
    <submittedName>
        <fullName evidence="2">Uncharacterized protein</fullName>
    </submittedName>
</protein>
<feature type="region of interest" description="Disordered" evidence="1">
    <location>
        <begin position="84"/>
        <end position="113"/>
    </location>
</feature>
<organism evidence="2 3">
    <name type="scientific">Anabarilius grahami</name>
    <name type="common">Kanglang fish</name>
    <name type="synonym">Barilius grahami</name>
    <dbReference type="NCBI Taxonomy" id="495550"/>
    <lineage>
        <taxon>Eukaryota</taxon>
        <taxon>Metazoa</taxon>
        <taxon>Chordata</taxon>
        <taxon>Craniata</taxon>
        <taxon>Vertebrata</taxon>
        <taxon>Euteleostomi</taxon>
        <taxon>Actinopterygii</taxon>
        <taxon>Neopterygii</taxon>
        <taxon>Teleostei</taxon>
        <taxon>Ostariophysi</taxon>
        <taxon>Cypriniformes</taxon>
        <taxon>Xenocyprididae</taxon>
        <taxon>Xenocypridinae</taxon>
        <taxon>Xenocypridinae incertae sedis</taxon>
        <taxon>Anabarilius</taxon>
    </lineage>
</organism>
<comment type="caution">
    <text evidence="2">The sequence shown here is derived from an EMBL/GenBank/DDBJ whole genome shotgun (WGS) entry which is preliminary data.</text>
</comment>
<dbReference type="EMBL" id="RJVU01042534">
    <property type="protein sequence ID" value="ROL45851.1"/>
    <property type="molecule type" value="Genomic_DNA"/>
</dbReference>
<reference evidence="2 3" key="1">
    <citation type="submission" date="2018-10" db="EMBL/GenBank/DDBJ databases">
        <title>Genome assembly for a Yunnan-Guizhou Plateau 3E fish, Anabarilius grahami (Regan), and its evolutionary and genetic applications.</title>
        <authorList>
            <person name="Jiang W."/>
        </authorList>
    </citation>
    <scope>NUCLEOTIDE SEQUENCE [LARGE SCALE GENOMIC DNA]</scope>
    <source>
        <strain evidence="2">AG-KIZ</strain>
        <tissue evidence="2">Muscle</tissue>
    </source>
</reference>
<dbReference type="AlphaFoldDB" id="A0A3N0YIY0"/>
<proteinExistence type="predicted"/>
<evidence type="ECO:0000313" key="3">
    <source>
        <dbReference type="Proteomes" id="UP000281406"/>
    </source>
</evidence>
<evidence type="ECO:0000313" key="2">
    <source>
        <dbReference type="EMBL" id="ROL45851.1"/>
    </source>
</evidence>
<accession>A0A3N0YIY0</accession>
<sequence length="143" mass="15838">MEIDDGSSFMEDLIQKGQVTWKIIPSRSCVLACKFLQPQPLAPVRGAHKLDPRPDAGKPFWNCVPNPGGFGACGHLDSRVEMDAAKKASQRSNSGEKPIWEESHFNGSPGEEFVPELEQNERSFKRIAMGWASIEVKLSLLSQ</sequence>
<dbReference type="Proteomes" id="UP000281406">
    <property type="component" value="Unassembled WGS sequence"/>
</dbReference>
<gene>
    <name evidence="2" type="ORF">DPX16_11546</name>
</gene>
<name>A0A3N0YIY0_ANAGA</name>
<keyword evidence="3" id="KW-1185">Reference proteome</keyword>